<dbReference type="Proteomes" id="UP001596109">
    <property type="component" value="Unassembled WGS sequence"/>
</dbReference>
<accession>A0ABW0TQV3</accession>
<sequence length="148" mass="16771">MLTALLTVLFLTACSNQEVSDYDYSFTGESEHWVAEYFVQGTEKWGKKNNSVTYSNESSYIFTVKYKGTLEELTPVKTLEFAYETIMSSGSKSMEFDEPLTEVVFTTSGSSKGGAKVGEDEVIQVHVKWDDAEESFELHNRGERIFPR</sequence>
<organism evidence="1 2">
    <name type="scientific">Sporosarcina soli</name>
    <dbReference type="NCBI Taxonomy" id="334736"/>
    <lineage>
        <taxon>Bacteria</taxon>
        <taxon>Bacillati</taxon>
        <taxon>Bacillota</taxon>
        <taxon>Bacilli</taxon>
        <taxon>Bacillales</taxon>
        <taxon>Caryophanaceae</taxon>
        <taxon>Sporosarcina</taxon>
    </lineage>
</organism>
<evidence type="ECO:0000313" key="1">
    <source>
        <dbReference type="EMBL" id="MFC5590773.1"/>
    </source>
</evidence>
<protein>
    <recommendedName>
        <fullName evidence="3">Lipoprotein</fullName>
    </recommendedName>
</protein>
<dbReference type="RefSeq" id="WP_381437886.1">
    <property type="nucleotide sequence ID" value="NZ_JBHSNO010000009.1"/>
</dbReference>
<proteinExistence type="predicted"/>
<comment type="caution">
    <text evidence="1">The sequence shown here is derived from an EMBL/GenBank/DDBJ whole genome shotgun (WGS) entry which is preliminary data.</text>
</comment>
<name>A0ABW0TQV3_9BACL</name>
<keyword evidence="2" id="KW-1185">Reference proteome</keyword>
<evidence type="ECO:0008006" key="3">
    <source>
        <dbReference type="Google" id="ProtNLM"/>
    </source>
</evidence>
<dbReference type="EMBL" id="JBHSNO010000009">
    <property type="protein sequence ID" value="MFC5590773.1"/>
    <property type="molecule type" value="Genomic_DNA"/>
</dbReference>
<gene>
    <name evidence="1" type="ORF">ACFPRA_17880</name>
</gene>
<reference evidence="2" key="1">
    <citation type="journal article" date="2019" name="Int. J. Syst. Evol. Microbiol.">
        <title>The Global Catalogue of Microorganisms (GCM) 10K type strain sequencing project: providing services to taxonomists for standard genome sequencing and annotation.</title>
        <authorList>
            <consortium name="The Broad Institute Genomics Platform"/>
            <consortium name="The Broad Institute Genome Sequencing Center for Infectious Disease"/>
            <person name="Wu L."/>
            <person name="Ma J."/>
        </authorList>
    </citation>
    <scope>NUCLEOTIDE SEQUENCE [LARGE SCALE GENOMIC DNA]</scope>
    <source>
        <strain evidence="2">CGMCC 4.1434</strain>
    </source>
</reference>
<evidence type="ECO:0000313" key="2">
    <source>
        <dbReference type="Proteomes" id="UP001596109"/>
    </source>
</evidence>